<dbReference type="PANTHER" id="PTHR11922">
    <property type="entry name" value="GMP SYNTHASE-RELATED"/>
    <property type="match status" value="1"/>
</dbReference>
<evidence type="ECO:0000256" key="7">
    <source>
        <dbReference type="ARBA" id="ARBA00022840"/>
    </source>
</evidence>
<dbReference type="CDD" id="cd01742">
    <property type="entry name" value="GATase1_GMP_Synthase"/>
    <property type="match status" value="1"/>
</dbReference>
<dbReference type="PRINTS" id="PR00097">
    <property type="entry name" value="ANTSNTHASEII"/>
</dbReference>
<dbReference type="InterPro" id="IPR017926">
    <property type="entry name" value="GATASE"/>
</dbReference>
<organism evidence="12 13">
    <name type="scientific">Limulus polyphemus</name>
    <name type="common">Atlantic horseshoe crab</name>
    <dbReference type="NCBI Taxonomy" id="6850"/>
    <lineage>
        <taxon>Eukaryota</taxon>
        <taxon>Metazoa</taxon>
        <taxon>Ecdysozoa</taxon>
        <taxon>Arthropoda</taxon>
        <taxon>Chelicerata</taxon>
        <taxon>Merostomata</taxon>
        <taxon>Xiphosura</taxon>
        <taxon>Limulidae</taxon>
        <taxon>Limulus</taxon>
    </lineage>
</organism>
<accession>A0ABM1B4R3</accession>
<dbReference type="InterPro" id="IPR004739">
    <property type="entry name" value="GMP_synth_GATase"/>
</dbReference>
<dbReference type="Gene3D" id="3.30.300.10">
    <property type="match status" value="2"/>
</dbReference>
<evidence type="ECO:0000313" key="13">
    <source>
        <dbReference type="RefSeq" id="XP_013774803.1"/>
    </source>
</evidence>
<protein>
    <recommendedName>
        <fullName evidence="2">GMP synthase (glutamine-hydrolyzing)</fullName>
        <ecNumber evidence="2">6.3.5.2</ecNumber>
    </recommendedName>
    <alternativeName>
        <fullName evidence="9">Glutamine amidotransferase</fullName>
    </alternativeName>
</protein>
<dbReference type="InterPro" id="IPR001674">
    <property type="entry name" value="GMP_synth_C"/>
</dbReference>
<dbReference type="Proteomes" id="UP000694941">
    <property type="component" value="Unplaced"/>
</dbReference>
<gene>
    <name evidence="13" type="primary">LOC106459702</name>
</gene>
<dbReference type="PROSITE" id="PS51273">
    <property type="entry name" value="GATASE_TYPE_1"/>
    <property type="match status" value="1"/>
</dbReference>
<evidence type="ECO:0000256" key="10">
    <source>
        <dbReference type="PROSITE-ProRule" id="PRU00886"/>
    </source>
</evidence>
<keyword evidence="8" id="KW-0315">Glutamine amidotransferase</keyword>
<dbReference type="PRINTS" id="PR00096">
    <property type="entry name" value="GATASE"/>
</dbReference>
<evidence type="ECO:0000256" key="9">
    <source>
        <dbReference type="ARBA" id="ARBA00031356"/>
    </source>
</evidence>
<dbReference type="Gene3D" id="3.40.50.880">
    <property type="match status" value="1"/>
</dbReference>
<comment type="pathway">
    <text evidence="1">Purine metabolism; GMP biosynthesis; GMP from XMP (L-Gln route): step 1/1.</text>
</comment>
<feature type="domain" description="GMPS ATP-PPase" evidence="11">
    <location>
        <begin position="208"/>
        <end position="425"/>
    </location>
</feature>
<dbReference type="SUPFAM" id="SSF52402">
    <property type="entry name" value="Adenine nucleotide alpha hydrolases-like"/>
    <property type="match status" value="1"/>
</dbReference>
<keyword evidence="5 10" id="KW-0332">GMP biosynthesis</keyword>
<dbReference type="InterPro" id="IPR029062">
    <property type="entry name" value="Class_I_gatase-like"/>
</dbReference>
<dbReference type="InterPro" id="IPR014729">
    <property type="entry name" value="Rossmann-like_a/b/a_fold"/>
</dbReference>
<dbReference type="Pfam" id="PF00958">
    <property type="entry name" value="GMP_synt_C"/>
    <property type="match status" value="1"/>
</dbReference>
<dbReference type="PRINTS" id="PR00099">
    <property type="entry name" value="CPSGATASE"/>
</dbReference>
<evidence type="ECO:0000256" key="3">
    <source>
        <dbReference type="ARBA" id="ARBA00022598"/>
    </source>
</evidence>
<dbReference type="GeneID" id="106459702"/>
<feature type="binding site" evidence="10">
    <location>
        <begin position="235"/>
        <end position="241"/>
    </location>
    <ligand>
        <name>ATP</name>
        <dbReference type="ChEBI" id="CHEBI:30616"/>
    </ligand>
</feature>
<keyword evidence="3" id="KW-0436">Ligase</keyword>
<proteinExistence type="predicted"/>
<dbReference type="InterPro" id="IPR022310">
    <property type="entry name" value="NAD/GMP_synthase"/>
</dbReference>
<dbReference type="PANTHER" id="PTHR11922:SF2">
    <property type="entry name" value="GMP SYNTHASE [GLUTAMINE-HYDROLYZING]"/>
    <property type="match status" value="1"/>
</dbReference>
<dbReference type="PROSITE" id="PS51553">
    <property type="entry name" value="GMPS_ATP_PPASE"/>
    <property type="match status" value="1"/>
</dbReference>
<keyword evidence="4 10" id="KW-0547">Nucleotide-binding</keyword>
<dbReference type="CDD" id="cd01997">
    <property type="entry name" value="GMP_synthase_C"/>
    <property type="match status" value="1"/>
</dbReference>
<evidence type="ECO:0000256" key="5">
    <source>
        <dbReference type="ARBA" id="ARBA00022749"/>
    </source>
</evidence>
<evidence type="ECO:0000259" key="11">
    <source>
        <dbReference type="PROSITE" id="PS51553"/>
    </source>
</evidence>
<evidence type="ECO:0000313" key="12">
    <source>
        <dbReference type="Proteomes" id="UP000694941"/>
    </source>
</evidence>
<evidence type="ECO:0000256" key="1">
    <source>
        <dbReference type="ARBA" id="ARBA00005153"/>
    </source>
</evidence>
<evidence type="ECO:0000256" key="4">
    <source>
        <dbReference type="ARBA" id="ARBA00022741"/>
    </source>
</evidence>
<keyword evidence="6 10" id="KW-0658">Purine biosynthesis</keyword>
<sequence length="684" mass="76693">MHDTGQESHVNGILHSQKVVILDAGTQYGKVIDQLVRELCVESVIVPFNTSAQTLIKEGFKAIIISDGPGSVYAEDAPKYDPDIFHCGLPVLGICYGMQLMNIALGGTILKKGIPDDGQLKIMVDNKSPLFKGLEKEQLAYFTQGDSVDKVTVNMKSVATCGHSVSAIANDKLRIYGVQFHPEVNLTEKGKEIMKNFLYDIASLKGTFTLKSREIECIEFIRKTVGDKKVLMLVSGGVNSTVCAALLHRALGDEQLIAIHIDNGFMRKNESLQVEQSLRQLGVKLRIVDASHQFYNGTTIFPIDKKDPVRKRTTRMLCMTTNPEEKKKIIGDTFISVVKDIVLELQLKPENIYLGQGTLRPDLIENATKLASHDVSEVITQHNDAHFMHLLREEEKVVEPLKDFHEEEVRVLGKDLGLPTESFQRHSFPSPGLAIRVICAEDTYMEKDFSETSVLAKVIVNYGNALEKKHALINRVQNTTNEEEQFFLIKVSREYELTTTLIPIQSVGVQNGKRTYSYALGLSSNKEPRNWEDIMELAKLIPRISHNINRVVYICGDAVQFPVQDITPTFLTTGVLSTLRQADFLAQNILHSSGYYNKISQMTVILIPVHFDRDVVSRQPSCQRSVVIRTFITHNYMMGIPATPDKHLSLEVMNKMVAEIQAVPGVSRVLYDLTPRPPGMTEWE</sequence>
<dbReference type="InterPro" id="IPR025777">
    <property type="entry name" value="GMPS_ATP_PPase_dom"/>
</dbReference>
<dbReference type="EC" id="6.3.5.2" evidence="2"/>
<keyword evidence="7 10" id="KW-0067">ATP-binding</keyword>
<evidence type="ECO:0000256" key="8">
    <source>
        <dbReference type="ARBA" id="ARBA00022962"/>
    </source>
</evidence>
<dbReference type="SUPFAM" id="SSF54810">
    <property type="entry name" value="GMP synthetase C-terminal dimerisation domain"/>
    <property type="match status" value="2"/>
</dbReference>
<name>A0ABM1B4R3_LIMPO</name>
<keyword evidence="12" id="KW-1185">Reference proteome</keyword>
<dbReference type="SUPFAM" id="SSF52317">
    <property type="entry name" value="Class I glutamine amidotransferase-like"/>
    <property type="match status" value="1"/>
</dbReference>
<evidence type="ECO:0000256" key="6">
    <source>
        <dbReference type="ARBA" id="ARBA00022755"/>
    </source>
</evidence>
<dbReference type="Pfam" id="PF00117">
    <property type="entry name" value="GATase"/>
    <property type="match status" value="1"/>
</dbReference>
<reference evidence="13" key="1">
    <citation type="submission" date="2025-08" db="UniProtKB">
        <authorList>
            <consortium name="RefSeq"/>
        </authorList>
    </citation>
    <scope>IDENTIFICATION</scope>
    <source>
        <tissue evidence="13">Muscle</tissue>
    </source>
</reference>
<dbReference type="Pfam" id="PF02540">
    <property type="entry name" value="NAD_synthase"/>
    <property type="match status" value="1"/>
</dbReference>
<evidence type="ECO:0000256" key="2">
    <source>
        <dbReference type="ARBA" id="ARBA00012746"/>
    </source>
</evidence>
<dbReference type="Gene3D" id="3.40.50.620">
    <property type="entry name" value="HUPs"/>
    <property type="match status" value="1"/>
</dbReference>
<dbReference type="RefSeq" id="XP_013774803.1">
    <property type="nucleotide sequence ID" value="XM_013919349.2"/>
</dbReference>